<feature type="compositionally biased region" description="Polar residues" evidence="1">
    <location>
        <begin position="34"/>
        <end position="51"/>
    </location>
</feature>
<evidence type="ECO:0000313" key="3">
    <source>
        <dbReference type="Proteomes" id="UP000184267"/>
    </source>
</evidence>
<feature type="region of interest" description="Disordered" evidence="1">
    <location>
        <begin position="1"/>
        <end position="51"/>
    </location>
</feature>
<gene>
    <name evidence="2" type="ORF">TRAPUB_6979</name>
</gene>
<feature type="region of interest" description="Disordered" evidence="1">
    <location>
        <begin position="263"/>
        <end position="287"/>
    </location>
</feature>
<comment type="caution">
    <text evidence="2">The sequence shown here is derived from an EMBL/GenBank/DDBJ whole genome shotgun (WGS) entry which is preliminary data.</text>
</comment>
<dbReference type="InterPro" id="IPR052350">
    <property type="entry name" value="Metallo-dep_Lactonases"/>
</dbReference>
<accession>A0A1M2V4P6</accession>
<organism evidence="2 3">
    <name type="scientific">Trametes pubescens</name>
    <name type="common">White-rot fungus</name>
    <dbReference type="NCBI Taxonomy" id="154538"/>
    <lineage>
        <taxon>Eukaryota</taxon>
        <taxon>Fungi</taxon>
        <taxon>Dikarya</taxon>
        <taxon>Basidiomycota</taxon>
        <taxon>Agaricomycotina</taxon>
        <taxon>Agaricomycetes</taxon>
        <taxon>Polyporales</taxon>
        <taxon>Polyporaceae</taxon>
        <taxon>Trametes</taxon>
    </lineage>
</organism>
<dbReference type="PANTHER" id="PTHR43569">
    <property type="entry name" value="AMIDOHYDROLASE"/>
    <property type="match status" value="1"/>
</dbReference>
<dbReference type="EMBL" id="MNAD01001666">
    <property type="protein sequence ID" value="OJT02507.1"/>
    <property type="molecule type" value="Genomic_DNA"/>
</dbReference>
<keyword evidence="3" id="KW-1185">Reference proteome</keyword>
<evidence type="ECO:0000313" key="2">
    <source>
        <dbReference type="EMBL" id="OJT02507.1"/>
    </source>
</evidence>
<name>A0A1M2V4P6_TRAPU</name>
<feature type="compositionally biased region" description="Basic and acidic residues" evidence="1">
    <location>
        <begin position="276"/>
        <end position="287"/>
    </location>
</feature>
<dbReference type="OMA" id="FGYERIL"/>
<protein>
    <recommendedName>
        <fullName evidence="4">Amidohydrolase-related domain-containing protein</fullName>
    </recommendedName>
</protein>
<evidence type="ECO:0000256" key="1">
    <source>
        <dbReference type="SAM" id="MobiDB-lite"/>
    </source>
</evidence>
<evidence type="ECO:0008006" key="4">
    <source>
        <dbReference type="Google" id="ProtNLM"/>
    </source>
</evidence>
<dbReference type="Proteomes" id="UP000184267">
    <property type="component" value="Unassembled WGS sequence"/>
</dbReference>
<proteinExistence type="predicted"/>
<sequence length="369" mass="39308">MSTVALPPTPKSPSVGARRKGPKQLPKLPLSAFTPPNTGTSEQFPLAPSPSSLQPETIIDGHVIAPNGNLSSWKEQTGQTLGGRIRGVVLSLHGVQPEEVEKVVQDVQSSASSSTTPILAIAVPFVLEDGAPTSPPAYLTADASAKPKIVLSTTFKESSPAAIEALAWALTQGFTVNIDVQSDLQQESGWESLETILTKATESPEAKGKIVLSNILPPPDSLALPIVKLLTHQLYHSYQARIASLSLFSNLFVSFLPPAWGAPTPPTPAPSGVDTEESREKTARLESKEAREWKRRIKMYIGPTVEAFGFSRIFFGSSPSAPLTATTPASRAGDWFELARESFAELGVEQDAIDAVFAENAKQIYGGSS</sequence>
<dbReference type="AlphaFoldDB" id="A0A1M2V4P6"/>
<dbReference type="PANTHER" id="PTHR43569:SF2">
    <property type="entry name" value="AMIDOHYDROLASE-RELATED DOMAIN-CONTAINING PROTEIN"/>
    <property type="match status" value="1"/>
</dbReference>
<dbReference type="Gene3D" id="3.20.20.140">
    <property type="entry name" value="Metal-dependent hydrolases"/>
    <property type="match status" value="1"/>
</dbReference>
<dbReference type="OrthoDB" id="2135488at2759"/>
<reference evidence="2 3" key="1">
    <citation type="submission" date="2016-10" db="EMBL/GenBank/DDBJ databases">
        <title>Genome sequence of the basidiomycete white-rot fungus Trametes pubescens.</title>
        <authorList>
            <person name="Makela M.R."/>
            <person name="Granchi Z."/>
            <person name="Peng M."/>
            <person name="De Vries R.P."/>
            <person name="Grigoriev I."/>
            <person name="Riley R."/>
            <person name="Hilden K."/>
        </authorList>
    </citation>
    <scope>NUCLEOTIDE SEQUENCE [LARGE SCALE GENOMIC DNA]</scope>
    <source>
        <strain evidence="2 3">FBCC735</strain>
    </source>
</reference>
<dbReference type="STRING" id="154538.A0A1M2V4P6"/>